<name>A0A8H6WMN8_9AGAR</name>
<reference evidence="2" key="1">
    <citation type="submission" date="2020-05" db="EMBL/GenBank/DDBJ databases">
        <title>Mycena genomes resolve the evolution of fungal bioluminescence.</title>
        <authorList>
            <person name="Tsai I.J."/>
        </authorList>
    </citation>
    <scope>NUCLEOTIDE SEQUENCE</scope>
    <source>
        <strain evidence="2">160909Yilan</strain>
    </source>
</reference>
<evidence type="ECO:0000313" key="2">
    <source>
        <dbReference type="EMBL" id="KAF7324269.1"/>
    </source>
</evidence>
<accession>A0A8H6WMN8</accession>
<comment type="caution">
    <text evidence="2">The sequence shown here is derived from an EMBL/GenBank/DDBJ whole genome shotgun (WGS) entry which is preliminary data.</text>
</comment>
<sequence length="212" mass="22460">MLLRSPRLAPGACHNRAALTELTEISCQSLQSCPHWHIVSMVSNAPCGCSRESHSLPLAHDAWLGFVCKSGPHFVDKRDAVGVVGSVKDDSRRYRSPAQHGWSTSGAKNVNVATSSNPNGPGASSPSSTSCVLLWQGLTRVHPIKGCKVVHTVIAWLCKTQGASPSMPGASMLPLMVDKPSSAMIRPIPLSWSVARPARASVVVGPLASRLE</sequence>
<dbReference type="AlphaFoldDB" id="A0A8H6WMN8"/>
<evidence type="ECO:0000256" key="1">
    <source>
        <dbReference type="SAM" id="MobiDB-lite"/>
    </source>
</evidence>
<evidence type="ECO:0000313" key="3">
    <source>
        <dbReference type="Proteomes" id="UP000623467"/>
    </source>
</evidence>
<keyword evidence="3" id="KW-1185">Reference proteome</keyword>
<feature type="compositionally biased region" description="Low complexity" evidence="1">
    <location>
        <begin position="114"/>
        <end position="125"/>
    </location>
</feature>
<proteinExistence type="predicted"/>
<feature type="compositionally biased region" description="Polar residues" evidence="1">
    <location>
        <begin position="101"/>
        <end position="113"/>
    </location>
</feature>
<dbReference type="EMBL" id="JACAZH010000123">
    <property type="protein sequence ID" value="KAF7324269.1"/>
    <property type="molecule type" value="Genomic_DNA"/>
</dbReference>
<organism evidence="2 3">
    <name type="scientific">Mycena sanguinolenta</name>
    <dbReference type="NCBI Taxonomy" id="230812"/>
    <lineage>
        <taxon>Eukaryota</taxon>
        <taxon>Fungi</taxon>
        <taxon>Dikarya</taxon>
        <taxon>Basidiomycota</taxon>
        <taxon>Agaricomycotina</taxon>
        <taxon>Agaricomycetes</taxon>
        <taxon>Agaricomycetidae</taxon>
        <taxon>Agaricales</taxon>
        <taxon>Marasmiineae</taxon>
        <taxon>Mycenaceae</taxon>
        <taxon>Mycena</taxon>
    </lineage>
</organism>
<gene>
    <name evidence="2" type="ORF">MSAN_02528500</name>
</gene>
<protein>
    <submittedName>
        <fullName evidence="2">Uncharacterized protein</fullName>
    </submittedName>
</protein>
<dbReference type="Proteomes" id="UP000623467">
    <property type="component" value="Unassembled WGS sequence"/>
</dbReference>
<feature type="region of interest" description="Disordered" evidence="1">
    <location>
        <begin position="88"/>
        <end position="125"/>
    </location>
</feature>